<dbReference type="InterPro" id="IPR051351">
    <property type="entry name" value="Ascorbate-PTS_EIIA_comp"/>
</dbReference>
<feature type="domain" description="PTS EIIB type-2" evidence="12">
    <location>
        <begin position="403"/>
        <end position="490"/>
    </location>
</feature>
<dbReference type="PANTHER" id="PTHR36203:SF1">
    <property type="entry name" value="ASCORBATE-SPECIFIC PTS SYSTEM EIIA COMPONENT"/>
    <property type="match status" value="1"/>
</dbReference>
<dbReference type="GO" id="GO:0006355">
    <property type="term" value="P:regulation of DNA-templated transcription"/>
    <property type="evidence" value="ECO:0007669"/>
    <property type="project" value="InterPro"/>
</dbReference>
<dbReference type="InterPro" id="IPR016152">
    <property type="entry name" value="PTrfase/Anion_transptr"/>
</dbReference>
<dbReference type="GO" id="GO:0009401">
    <property type="term" value="P:phosphoenolpyruvate-dependent sugar phosphotransferase system"/>
    <property type="evidence" value="ECO:0007669"/>
    <property type="project" value="UniProtKB-KW"/>
</dbReference>
<feature type="domain" description="PRD" evidence="13">
    <location>
        <begin position="285"/>
        <end position="397"/>
    </location>
</feature>
<keyword evidence="4" id="KW-0597">Phosphoprotein</keyword>
<evidence type="ECO:0000259" key="13">
    <source>
        <dbReference type="PROSITE" id="PS51372"/>
    </source>
</evidence>
<dbReference type="Proteomes" id="UP000674938">
    <property type="component" value="Unassembled WGS sequence"/>
</dbReference>
<reference evidence="14" key="1">
    <citation type="submission" date="2020-12" db="EMBL/GenBank/DDBJ databases">
        <title>Vagococcus allomyrinae sp. nov. and Enterococcus lavae sp. nov., isolated from the larvae of Allomyrina dichotoma.</title>
        <authorList>
            <person name="Lee S.D."/>
        </authorList>
    </citation>
    <scope>NUCLEOTIDE SEQUENCE</scope>
    <source>
        <strain evidence="14">BWB3-3</strain>
    </source>
</reference>
<comment type="subcellular location">
    <subcellularLocation>
        <location evidence="1">Cytoplasm</location>
    </subcellularLocation>
</comment>
<dbReference type="RefSeq" id="WP_209525173.1">
    <property type="nucleotide sequence ID" value="NZ_JAEEGA010000002.1"/>
</dbReference>
<dbReference type="Gene3D" id="1.10.10.10">
    <property type="entry name" value="Winged helix-like DNA-binding domain superfamily/Winged helix DNA-binding domain"/>
    <property type="match status" value="1"/>
</dbReference>
<keyword evidence="2" id="KW-0813">Transport</keyword>
<dbReference type="InterPro" id="IPR011608">
    <property type="entry name" value="PRD"/>
</dbReference>
<comment type="function">
    <text evidence="8">The phosphoenolpyruvate-dependent sugar phosphotransferase system (sugar PTS), a major carbohydrate active transport system, catalyzes the phosphorylation of incoming sugar substrates concomitantly with their translocation across the cell membrane. The enzyme II UlaABC PTS system is involved in ascorbate transport.</text>
</comment>
<dbReference type="PROSITE" id="PS51372">
    <property type="entry name" value="PRD_2"/>
    <property type="match status" value="1"/>
</dbReference>
<sequence length="688" mass="79059">MEEKYLVIITEILVNPSITRKELEKKLGLSKDQIKYAINKINDYLEENKLPPIARTKSGCFIIDGSLSMVVDEENINLDNADMFFSEEERIIIILLLLFNEALDLSLEYFSYELKVSKNTVLRDINKVKMRLVDHGLTIAYSRIAGYSILGNELVLRDFLKEILFQIIKMSTGSQLLVTFSGIQLDEQRSLENKLKLVEETLEIRYTDEQYQVLPYFLSLIFQRIDVGKSLENRRSDKEDVLNLAEVKIIEDIMALGGLDNREKIYIALQLLTSTIFSADTLNARLMAQLKKVLVECIRIFETKTSINFKETTQLLNSLMYHLTPAYYRIKYRVNEKNELYEKEFFDNIVTQYDYLNTIIKECFKPLAEFLGVPLPEVEIMYISLIFGSKILPQGKSQRPKLKTAIIICPKGITYSQLMLSQLIALFPEVYFYEPVSHRSFRESNLKVDIVFSIGHFHAYENCFVVKATMTKSEKQQLRSNVFKRIFGVDDQYNLLEKIMVEISPFVPGNQQSVVKNRITEILGQKQLTNQAQREQLTHQPVRLWEFLSTAKIAQIDQIADYREAIRLAGKPLLEAGLVTKDYLDKVIEAHDFTDPYTILGSRLAIPHAHPQDGVKGLGISLLIVKEGVLFSEKQRINLIFLLAPVDNKQHNQAIIDILAIAESSEIITELLAAVNTEQVLKIIKKTI</sequence>
<evidence type="ECO:0000256" key="8">
    <source>
        <dbReference type="ARBA" id="ARBA00037387"/>
    </source>
</evidence>
<keyword evidence="15" id="KW-1185">Reference proteome</keyword>
<evidence type="ECO:0000256" key="2">
    <source>
        <dbReference type="ARBA" id="ARBA00022448"/>
    </source>
</evidence>
<evidence type="ECO:0000313" key="15">
    <source>
        <dbReference type="Proteomes" id="UP000674938"/>
    </source>
</evidence>
<dbReference type="InterPro" id="IPR013011">
    <property type="entry name" value="PTS_EIIB_2"/>
</dbReference>
<dbReference type="PROSITE" id="PS51099">
    <property type="entry name" value="PTS_EIIB_TYPE_2"/>
    <property type="match status" value="1"/>
</dbReference>
<dbReference type="SUPFAM" id="SSF55804">
    <property type="entry name" value="Phoshotransferase/anion transport protein"/>
    <property type="match status" value="1"/>
</dbReference>
<dbReference type="AlphaFoldDB" id="A0A940PBA8"/>
<dbReference type="GO" id="GO:0016301">
    <property type="term" value="F:kinase activity"/>
    <property type="evidence" value="ECO:0007669"/>
    <property type="project" value="UniProtKB-KW"/>
</dbReference>
<dbReference type="Gene3D" id="3.40.930.10">
    <property type="entry name" value="Mannitol-specific EII, Chain A"/>
    <property type="match status" value="1"/>
</dbReference>
<dbReference type="InterPro" id="IPR002178">
    <property type="entry name" value="PTS_EIIA_type-2_dom"/>
</dbReference>
<evidence type="ECO:0000256" key="6">
    <source>
        <dbReference type="ARBA" id="ARBA00022683"/>
    </source>
</evidence>
<dbReference type="SUPFAM" id="SSF63520">
    <property type="entry name" value="PTS-regulatory domain, PRD"/>
    <property type="match status" value="1"/>
</dbReference>
<dbReference type="Gene3D" id="1.10.1790.10">
    <property type="entry name" value="PRD domain"/>
    <property type="match status" value="1"/>
</dbReference>
<evidence type="ECO:0000256" key="7">
    <source>
        <dbReference type="ARBA" id="ARBA00022777"/>
    </source>
</evidence>
<dbReference type="Pfam" id="PF00874">
    <property type="entry name" value="PRD"/>
    <property type="match status" value="1"/>
</dbReference>
<name>A0A940PBA8_9ENTE</name>
<dbReference type="GO" id="GO:0008982">
    <property type="term" value="F:protein-N(PI)-phosphohistidine-sugar phosphotransferase activity"/>
    <property type="evidence" value="ECO:0007669"/>
    <property type="project" value="InterPro"/>
</dbReference>
<dbReference type="Pfam" id="PF00359">
    <property type="entry name" value="PTS_EIIA_2"/>
    <property type="match status" value="1"/>
</dbReference>
<evidence type="ECO:0000256" key="10">
    <source>
        <dbReference type="ARBA" id="ARBA00042072"/>
    </source>
</evidence>
<evidence type="ECO:0000256" key="1">
    <source>
        <dbReference type="ARBA" id="ARBA00004496"/>
    </source>
</evidence>
<keyword evidence="7" id="KW-0418">Kinase</keyword>
<evidence type="ECO:0000256" key="9">
    <source>
        <dbReference type="ARBA" id="ARBA00041175"/>
    </source>
</evidence>
<evidence type="ECO:0000256" key="3">
    <source>
        <dbReference type="ARBA" id="ARBA00022490"/>
    </source>
</evidence>
<dbReference type="CDD" id="cd00211">
    <property type="entry name" value="PTS_IIA_fru"/>
    <property type="match status" value="1"/>
</dbReference>
<keyword evidence="5" id="KW-0808">Transferase</keyword>
<feature type="domain" description="PTS EIIA type-2" evidence="11">
    <location>
        <begin position="546"/>
        <end position="687"/>
    </location>
</feature>
<dbReference type="EMBL" id="JAEEGA010000002">
    <property type="protein sequence ID" value="MBP1040281.1"/>
    <property type="molecule type" value="Genomic_DNA"/>
</dbReference>
<dbReference type="InterPro" id="IPR036388">
    <property type="entry name" value="WH-like_DNA-bd_sf"/>
</dbReference>
<evidence type="ECO:0000256" key="5">
    <source>
        <dbReference type="ARBA" id="ARBA00022679"/>
    </source>
</evidence>
<dbReference type="InterPro" id="IPR036634">
    <property type="entry name" value="PRD_sf"/>
</dbReference>
<keyword evidence="6" id="KW-0598">Phosphotransferase system</keyword>
<comment type="caution">
    <text evidence="14">The sequence shown here is derived from an EMBL/GenBank/DDBJ whole genome shotgun (WGS) entry which is preliminary data.</text>
</comment>
<gene>
    <name evidence="14" type="ORF">I6N95_04565</name>
</gene>
<dbReference type="PANTHER" id="PTHR36203">
    <property type="entry name" value="ASCORBATE-SPECIFIC PTS SYSTEM EIIA COMPONENT"/>
    <property type="match status" value="1"/>
</dbReference>
<protein>
    <recommendedName>
        <fullName evidence="9">Ascorbate-specific PTS system EIIA component</fullName>
    </recommendedName>
    <alternativeName>
        <fullName evidence="10">Ascorbate-specific phosphotransferase enzyme IIA component</fullName>
    </alternativeName>
</protein>
<dbReference type="PROSITE" id="PS51094">
    <property type="entry name" value="PTS_EIIA_TYPE_2"/>
    <property type="match status" value="1"/>
</dbReference>
<evidence type="ECO:0000259" key="12">
    <source>
        <dbReference type="PROSITE" id="PS51099"/>
    </source>
</evidence>
<proteinExistence type="predicted"/>
<evidence type="ECO:0000256" key="4">
    <source>
        <dbReference type="ARBA" id="ARBA00022553"/>
    </source>
</evidence>
<accession>A0A940PBA8</accession>
<keyword evidence="3" id="KW-0963">Cytoplasm</keyword>
<dbReference type="GO" id="GO:0005737">
    <property type="term" value="C:cytoplasm"/>
    <property type="evidence" value="ECO:0007669"/>
    <property type="project" value="UniProtKB-SubCell"/>
</dbReference>
<evidence type="ECO:0000259" key="11">
    <source>
        <dbReference type="PROSITE" id="PS51094"/>
    </source>
</evidence>
<evidence type="ECO:0000313" key="14">
    <source>
        <dbReference type="EMBL" id="MBP1040281.1"/>
    </source>
</evidence>
<organism evidence="14 15">
    <name type="scientific">Vagococcus allomyrinae</name>
    <dbReference type="NCBI Taxonomy" id="2794353"/>
    <lineage>
        <taxon>Bacteria</taxon>
        <taxon>Bacillati</taxon>
        <taxon>Bacillota</taxon>
        <taxon>Bacilli</taxon>
        <taxon>Lactobacillales</taxon>
        <taxon>Enterococcaceae</taxon>
        <taxon>Vagococcus</taxon>
    </lineage>
</organism>